<dbReference type="Proteomes" id="UP001388673">
    <property type="component" value="Unassembled WGS sequence"/>
</dbReference>
<evidence type="ECO:0000259" key="8">
    <source>
        <dbReference type="Pfam" id="PF04577"/>
    </source>
</evidence>
<organism evidence="9 10">
    <name type="scientific">Kwoniella newhampshirensis</name>
    <dbReference type="NCBI Taxonomy" id="1651941"/>
    <lineage>
        <taxon>Eukaryota</taxon>
        <taxon>Fungi</taxon>
        <taxon>Dikarya</taxon>
        <taxon>Basidiomycota</taxon>
        <taxon>Agaricomycotina</taxon>
        <taxon>Tremellomycetes</taxon>
        <taxon>Tremellales</taxon>
        <taxon>Cryptococcaceae</taxon>
        <taxon>Kwoniella</taxon>
    </lineage>
</organism>
<dbReference type="AlphaFoldDB" id="A0AAW0YP30"/>
<comment type="subcellular location">
    <subcellularLocation>
        <location evidence="1">Membrane</location>
        <topology evidence="1">Single-pass membrane protein</topology>
    </subcellularLocation>
</comment>
<name>A0AAW0YP30_9TREE</name>
<sequence>MPPLPLRIAIPLGITLLVFMFFGHASYNDKYEINQHIGRLGVGKLLPASHKAKPKLYIPEAEYPETEWINGVAGFNYFHNLYLTNGTFLIVTSNPDALPPGGISAILSGLSDPDDKYHNHHAALEDRLMVVTPEEAKERRLLRKAAVRKTGISMFFNDIKEGTQSSFLNHYFHCEMFLGAWRVVTSAGETELPTRIMYRAEGPHWRDKARITTWFQQAVLPETRVEDTSIFEDREKSQMTFLFDKIAIADRWAAHRIGQDVKYWNKANADLPLLEVPTTWMDPLRNQIKRLVMAEGCKVEREDPKVPVVVYINRQLTGRRLVDHDAKDLMNEMIKLDREGVIEFHNAQMETLHRTDQFCLALKADIMMGVHGNGLSHQLWMKPGSAVIEIMAMTGFARDYAILSEMMGHEYHAVHYNETFTPDKWRRPDGWAIGQGEDFHSSRITVDGKWIAELIRGMAKARIGVVEPSLPSY</sequence>
<proteinExistence type="predicted"/>
<evidence type="ECO:0000256" key="5">
    <source>
        <dbReference type="ARBA" id="ARBA00022989"/>
    </source>
</evidence>
<dbReference type="EMBL" id="JBCAWK010000008">
    <property type="protein sequence ID" value="KAK8850331.1"/>
    <property type="molecule type" value="Genomic_DNA"/>
</dbReference>
<dbReference type="GeneID" id="92181506"/>
<accession>A0AAW0YP30</accession>
<gene>
    <name evidence="9" type="ORF">IAR55_004248</name>
</gene>
<dbReference type="PANTHER" id="PTHR20961:SF38">
    <property type="entry name" value="PROTEIN O-LINKED-MANNOSE BETA-1,4-N-ACETYLGLUCOSAMINYLTRANSFERASE 2"/>
    <property type="match status" value="1"/>
</dbReference>
<dbReference type="GO" id="GO:0035269">
    <property type="term" value="P:protein O-linked glycosylation via mannose"/>
    <property type="evidence" value="ECO:0007669"/>
    <property type="project" value="TreeGrafter"/>
</dbReference>
<dbReference type="GO" id="GO:0016020">
    <property type="term" value="C:membrane"/>
    <property type="evidence" value="ECO:0007669"/>
    <property type="project" value="UniProtKB-SubCell"/>
</dbReference>
<comment type="caution">
    <text evidence="9">The sequence shown here is derived from an EMBL/GenBank/DDBJ whole genome shotgun (WGS) entry which is preliminary data.</text>
</comment>
<dbReference type="KEGG" id="kne:92181506"/>
<evidence type="ECO:0000256" key="7">
    <source>
        <dbReference type="ARBA" id="ARBA00023180"/>
    </source>
</evidence>
<keyword evidence="10" id="KW-1185">Reference proteome</keyword>
<keyword evidence="2" id="KW-0328">Glycosyltransferase</keyword>
<dbReference type="RefSeq" id="XP_066801762.1">
    <property type="nucleotide sequence ID" value="XM_066947348.1"/>
</dbReference>
<dbReference type="Pfam" id="PF04577">
    <property type="entry name" value="Glyco_transf_61"/>
    <property type="match status" value="1"/>
</dbReference>
<evidence type="ECO:0000313" key="10">
    <source>
        <dbReference type="Proteomes" id="UP001388673"/>
    </source>
</evidence>
<dbReference type="PANTHER" id="PTHR20961">
    <property type="entry name" value="GLYCOSYLTRANSFERASE"/>
    <property type="match status" value="1"/>
</dbReference>
<keyword evidence="3" id="KW-0808">Transferase</keyword>
<keyword evidence="7" id="KW-0325">Glycoprotein</keyword>
<keyword evidence="5" id="KW-1133">Transmembrane helix</keyword>
<keyword evidence="4" id="KW-0812">Transmembrane</keyword>
<dbReference type="GO" id="GO:0097363">
    <property type="term" value="F:protein O-acetylglucosaminyltransferase activity"/>
    <property type="evidence" value="ECO:0007669"/>
    <property type="project" value="TreeGrafter"/>
</dbReference>
<evidence type="ECO:0000256" key="2">
    <source>
        <dbReference type="ARBA" id="ARBA00022676"/>
    </source>
</evidence>
<evidence type="ECO:0000313" key="9">
    <source>
        <dbReference type="EMBL" id="KAK8850331.1"/>
    </source>
</evidence>
<dbReference type="GO" id="GO:0005783">
    <property type="term" value="C:endoplasmic reticulum"/>
    <property type="evidence" value="ECO:0007669"/>
    <property type="project" value="TreeGrafter"/>
</dbReference>
<evidence type="ECO:0000256" key="4">
    <source>
        <dbReference type="ARBA" id="ARBA00022692"/>
    </source>
</evidence>
<evidence type="ECO:0000256" key="1">
    <source>
        <dbReference type="ARBA" id="ARBA00004167"/>
    </source>
</evidence>
<evidence type="ECO:0000256" key="6">
    <source>
        <dbReference type="ARBA" id="ARBA00023136"/>
    </source>
</evidence>
<dbReference type="InterPro" id="IPR049625">
    <property type="entry name" value="Glyco_transf_61_cat"/>
</dbReference>
<feature type="domain" description="Glycosyltransferase 61 catalytic" evidence="8">
    <location>
        <begin position="299"/>
        <end position="388"/>
    </location>
</feature>
<keyword evidence="6" id="KW-0472">Membrane</keyword>
<protein>
    <recommendedName>
        <fullName evidence="8">Glycosyltransferase 61 catalytic domain-containing protein</fullName>
    </recommendedName>
</protein>
<evidence type="ECO:0000256" key="3">
    <source>
        <dbReference type="ARBA" id="ARBA00022679"/>
    </source>
</evidence>
<reference evidence="9 10" key="1">
    <citation type="journal article" date="2024" name="bioRxiv">
        <title>Comparative genomics of Cryptococcus and Kwoniella reveals pathogenesis evolution and contrasting karyotype dynamics via intercentromeric recombination or chromosome fusion.</title>
        <authorList>
            <person name="Coelho M.A."/>
            <person name="David-Palma M."/>
            <person name="Shea T."/>
            <person name="Bowers K."/>
            <person name="McGinley-Smith S."/>
            <person name="Mohammad A.W."/>
            <person name="Gnirke A."/>
            <person name="Yurkov A.M."/>
            <person name="Nowrousian M."/>
            <person name="Sun S."/>
            <person name="Cuomo C.A."/>
            <person name="Heitman J."/>
        </authorList>
    </citation>
    <scope>NUCLEOTIDE SEQUENCE [LARGE SCALE GENOMIC DNA]</scope>
    <source>
        <strain evidence="9 10">CBS 13917</strain>
    </source>
</reference>
<dbReference type="InterPro" id="IPR007657">
    <property type="entry name" value="Glycosyltransferase_61"/>
</dbReference>